<name>A0A1S1N0T1_9MYCO</name>
<evidence type="ECO:0000313" key="3">
    <source>
        <dbReference type="EMBL" id="PQM45588.1"/>
    </source>
</evidence>
<dbReference type="Proteomes" id="UP000238296">
    <property type="component" value="Unassembled WGS sequence"/>
</dbReference>
<dbReference type="EMBL" id="PPEA01000612">
    <property type="protein sequence ID" value="PQM45588.1"/>
    <property type="molecule type" value="Genomic_DNA"/>
</dbReference>
<reference evidence="3" key="3">
    <citation type="submission" date="2018-01" db="EMBL/GenBank/DDBJ databases">
        <authorList>
            <person name="Gaut B.S."/>
            <person name="Morton B.R."/>
            <person name="Clegg M.T."/>
            <person name="Duvall M.R."/>
        </authorList>
    </citation>
    <scope>NUCLEOTIDE SEQUENCE</scope>
    <source>
        <strain evidence="3">ATCC BAA-2683</strain>
    </source>
</reference>
<sequence>MSANDERTGDANQQQPRYESPQADEEGNAKARRVEQAYTDRPTVVMPGSGGTVAGTAINDWLDEEGNPKFGEPGAGPHAQDSPRDDTGQPHEPPV</sequence>
<accession>A0A1S1N0T1</accession>
<reference evidence="2 4" key="1">
    <citation type="submission" date="2016-10" db="EMBL/GenBank/DDBJ databases">
        <title>Genome sequence of Mycobacterium talmonii.</title>
        <authorList>
            <person name="Greninger A.L."/>
            <person name="Elliott B."/>
            <person name="Vasireddy S."/>
            <person name="Vasireddy R."/>
        </authorList>
    </citation>
    <scope>NUCLEOTIDE SEQUENCE [LARGE SCALE GENOMIC DNA]</scope>
    <source>
        <strain evidence="2">MO-5499</strain>
        <strain evidence="4">NE-TNMC-100812</strain>
    </source>
</reference>
<gene>
    <name evidence="2" type="ORF">BKN37_23550</name>
    <name evidence="3" type="ORF">C1Y40_04235</name>
</gene>
<reference evidence="3 5" key="2">
    <citation type="journal article" date="2017" name="Int. J. Syst. Evol. Microbiol.">
        <title>Mycobacterium talmoniae sp. nov., a slowly growing mycobacterium isolated from human respiratory samples.</title>
        <authorList>
            <person name="Davidson R.M."/>
            <person name="DeGroote M.A."/>
            <person name="Marola J.L."/>
            <person name="Buss S."/>
            <person name="Jones V."/>
            <person name="McNeil M.R."/>
            <person name="Freifeld A.G."/>
            <person name="Elaine Epperson L."/>
            <person name="Hasan N.A."/>
            <person name="Jackson M."/>
            <person name="Iwen P.C."/>
            <person name="Salfinger M."/>
            <person name="Strong M."/>
        </authorList>
    </citation>
    <scope>NUCLEOTIDE SEQUENCE [LARGE SCALE GENOMIC DNA]</scope>
    <source>
        <strain evidence="3 5">ATCC BAA-2683</strain>
    </source>
</reference>
<evidence type="ECO:0000313" key="2">
    <source>
        <dbReference type="EMBL" id="OHU94628.1"/>
    </source>
</evidence>
<proteinExistence type="predicted"/>
<comment type="caution">
    <text evidence="2">The sequence shown here is derived from an EMBL/GenBank/DDBJ whole genome shotgun (WGS) entry which is preliminary data.</text>
</comment>
<protein>
    <submittedName>
        <fullName evidence="2">Uncharacterized protein</fullName>
    </submittedName>
</protein>
<organism evidence="2 4">
    <name type="scientific">Mycobacterium talmoniae</name>
    <dbReference type="NCBI Taxonomy" id="1858794"/>
    <lineage>
        <taxon>Bacteria</taxon>
        <taxon>Bacillati</taxon>
        <taxon>Actinomycetota</taxon>
        <taxon>Actinomycetes</taxon>
        <taxon>Mycobacteriales</taxon>
        <taxon>Mycobacteriaceae</taxon>
        <taxon>Mycobacterium</taxon>
    </lineage>
</organism>
<dbReference type="AlphaFoldDB" id="A0A1S1N0T1"/>
<evidence type="ECO:0000256" key="1">
    <source>
        <dbReference type="SAM" id="MobiDB-lite"/>
    </source>
</evidence>
<keyword evidence="4" id="KW-1185">Reference proteome</keyword>
<feature type="compositionally biased region" description="Basic and acidic residues" evidence="1">
    <location>
        <begin position="81"/>
        <end position="95"/>
    </location>
</feature>
<dbReference type="EMBL" id="MLQM01000196">
    <property type="protein sequence ID" value="OHU94628.1"/>
    <property type="molecule type" value="Genomic_DNA"/>
</dbReference>
<dbReference type="RefSeq" id="WP_071029355.1">
    <property type="nucleotide sequence ID" value="NZ_MLQM01000196.1"/>
</dbReference>
<evidence type="ECO:0000313" key="4">
    <source>
        <dbReference type="Proteomes" id="UP000179734"/>
    </source>
</evidence>
<evidence type="ECO:0000313" key="5">
    <source>
        <dbReference type="Proteomes" id="UP000238296"/>
    </source>
</evidence>
<feature type="region of interest" description="Disordered" evidence="1">
    <location>
        <begin position="1"/>
        <end position="95"/>
    </location>
</feature>
<dbReference type="Proteomes" id="UP000179734">
    <property type="component" value="Unassembled WGS sequence"/>
</dbReference>